<name>A0A7J6HU53_CANSA</name>
<dbReference type="Pfam" id="PF02826">
    <property type="entry name" value="2-Hacid_dh_C"/>
    <property type="match status" value="2"/>
</dbReference>
<gene>
    <name evidence="8" type="ORF">F8388_006757</name>
    <name evidence="9" type="ORF">G4B88_019611</name>
</gene>
<evidence type="ECO:0000256" key="3">
    <source>
        <dbReference type="ARBA" id="ARBA00023027"/>
    </source>
</evidence>
<sequence>MSQPQPTDHHDLLPLLLVLGSPTVSVIFGDRFAQRFRILKHSDSSLPFDQFLASPPVRSATAILCAGGIQISADLLSQLPSVRLVVTASAGVNHIDVPECRRRGIAVTNAGDSLTEDVADMAVGLLIDVLRKMSAADRYVRGGNWVAHGNFPLAHKKDSVSYRFYNNICELANDNEVLIICCSLNNQTRHMIDRTVMCALGKDGVIINVGRGEIIKEKELVECLVGGEIGGAGLDVFEDEPNVPQELIGLDNVVLSPHWGVFTLESFEALFQVTVDLLQFLFPNYTTKMEELQSQPDDRPQLLLIVKTLPSNLSPLFDQKFRLVKAWESELPLDQFLKINASSVRAMIASHATSVNADLLQLLPALRLVVTSSAGVNQVDLAECRRRGVSVANVGNAYSEDVADMAVGLLIDVLRKVSASDRYIRHGFWKVKGDFPLAHKLGGKRVGIVGLGSIGCEVGKRLEAFGCTISYNSRSKKPSITYPFYSNVKELAENNDVIILCCSLTDETHHMVNKEVLSALGKDGVIVNVGRGALIDEKELVRCLVGEDIRGAGLDVFENDIASNVPEELFQLDNVVLSPHAAVLTPESFEKAASVMIANLEAFFLNKPLLTPVSNP</sequence>
<dbReference type="AlphaFoldDB" id="A0A7J6HU53"/>
<evidence type="ECO:0000313" key="11">
    <source>
        <dbReference type="Proteomes" id="UP000583929"/>
    </source>
</evidence>
<dbReference type="GO" id="GO:0009853">
    <property type="term" value="P:photorespiration"/>
    <property type="evidence" value="ECO:0007669"/>
    <property type="project" value="UniProtKB-ARBA"/>
</dbReference>
<feature type="domain" description="D-isomer specific 2-hydroxyacid dehydrogenase catalytic" evidence="6">
    <location>
        <begin position="305"/>
        <end position="613"/>
    </location>
</feature>
<accession>A0A7J6HU53</accession>
<proteinExistence type="predicted"/>
<dbReference type="PANTHER" id="PTHR10996:SF179">
    <property type="entry name" value="D-ISOMER SPECIFIC 2-HYDROXYACID DEHYDROGENASE FAMILY PROTEIN-RELATED"/>
    <property type="match status" value="1"/>
</dbReference>
<dbReference type="Proteomes" id="UP000583929">
    <property type="component" value="Unassembled WGS sequence"/>
</dbReference>
<dbReference type="GO" id="GO:0030267">
    <property type="term" value="F:glyoxylate reductase (NADPH) activity"/>
    <property type="evidence" value="ECO:0007669"/>
    <property type="project" value="UniProtKB-EC"/>
</dbReference>
<dbReference type="CDD" id="cd12156">
    <property type="entry name" value="HPPR"/>
    <property type="match status" value="1"/>
</dbReference>
<evidence type="ECO:0000256" key="1">
    <source>
        <dbReference type="ARBA" id="ARBA00022857"/>
    </source>
</evidence>
<comment type="caution">
    <text evidence="9">The sequence shown here is derived from an EMBL/GenBank/DDBJ whole genome shotgun (WGS) entry which is preliminary data.</text>
</comment>
<keyword evidence="3" id="KW-0520">NAD</keyword>
<keyword evidence="11" id="KW-1185">Reference proteome</keyword>
<evidence type="ECO:0000256" key="2">
    <source>
        <dbReference type="ARBA" id="ARBA00023002"/>
    </source>
</evidence>
<dbReference type="InterPro" id="IPR006140">
    <property type="entry name" value="D-isomer_DH_NAD-bd"/>
</dbReference>
<evidence type="ECO:0000313" key="9">
    <source>
        <dbReference type="EMBL" id="KAF4397890.1"/>
    </source>
</evidence>
<dbReference type="GO" id="GO:0005829">
    <property type="term" value="C:cytosol"/>
    <property type="evidence" value="ECO:0007669"/>
    <property type="project" value="TreeGrafter"/>
</dbReference>
<dbReference type="SUPFAM" id="SSF52283">
    <property type="entry name" value="Formate/glycerate dehydrogenase catalytic domain-like"/>
    <property type="match status" value="2"/>
</dbReference>
<dbReference type="Pfam" id="PF00389">
    <property type="entry name" value="2-Hacid_dh"/>
    <property type="match status" value="2"/>
</dbReference>
<reference evidence="10 11" key="1">
    <citation type="journal article" date="2020" name="bioRxiv">
        <title>Sequence and annotation of 42 cannabis genomes reveals extensive copy number variation in cannabinoid synthesis and pathogen resistance genes.</title>
        <authorList>
            <person name="Mckernan K.J."/>
            <person name="Helbert Y."/>
            <person name="Kane L.T."/>
            <person name="Ebling H."/>
            <person name="Zhang L."/>
            <person name="Liu B."/>
            <person name="Eaton Z."/>
            <person name="Mclaughlin S."/>
            <person name="Kingan S."/>
            <person name="Baybayan P."/>
            <person name="Concepcion G."/>
            <person name="Jordan M."/>
            <person name="Riva A."/>
            <person name="Barbazuk W."/>
            <person name="Harkins T."/>
        </authorList>
    </citation>
    <scope>NUCLEOTIDE SEQUENCE [LARGE SCALE GENOMIC DNA]</scope>
    <source>
        <strain evidence="10 11">cv. Jamaican Lion 4</strain>
        <strain evidence="9">Father</strain>
        <strain evidence="8">Mother</strain>
        <tissue evidence="9">Leaf</tissue>
    </source>
</reference>
<dbReference type="GO" id="GO:0051287">
    <property type="term" value="F:NAD binding"/>
    <property type="evidence" value="ECO:0007669"/>
    <property type="project" value="InterPro"/>
</dbReference>
<evidence type="ECO:0000256" key="5">
    <source>
        <dbReference type="SAM" id="Phobius"/>
    </source>
</evidence>
<feature type="domain" description="D-isomer specific 2-hydroxyacid dehydrogenase catalytic" evidence="6">
    <location>
        <begin position="58"/>
        <end position="275"/>
    </location>
</feature>
<protein>
    <recommendedName>
        <fullName evidence="4">glyoxylate reductase (NADP(+))</fullName>
        <ecNumber evidence="4">1.1.1.79</ecNumber>
    </recommendedName>
</protein>
<dbReference type="InterPro" id="IPR036291">
    <property type="entry name" value="NAD(P)-bd_dom_sf"/>
</dbReference>
<dbReference type="SUPFAM" id="SSF51735">
    <property type="entry name" value="NAD(P)-binding Rossmann-fold domains"/>
    <property type="match status" value="2"/>
</dbReference>
<dbReference type="EMBL" id="JAATIQ010000029">
    <property type="protein sequence ID" value="KAF4397890.1"/>
    <property type="molecule type" value="Genomic_DNA"/>
</dbReference>
<evidence type="ECO:0000259" key="6">
    <source>
        <dbReference type="Pfam" id="PF00389"/>
    </source>
</evidence>
<dbReference type="Proteomes" id="UP000525078">
    <property type="component" value="Unassembled WGS sequence"/>
</dbReference>
<evidence type="ECO:0000313" key="10">
    <source>
        <dbReference type="Proteomes" id="UP000525078"/>
    </source>
</evidence>
<feature type="domain" description="D-isomer specific 2-hydroxyacid dehydrogenase NAD-binding" evidence="7">
    <location>
        <begin position="160"/>
        <end position="260"/>
    </location>
</feature>
<dbReference type="InterPro" id="IPR006139">
    <property type="entry name" value="D-isomer_2_OHA_DH_cat_dom"/>
</dbReference>
<feature type="domain" description="D-isomer specific 2-hydroxyacid dehydrogenase NAD-binding" evidence="7">
    <location>
        <begin position="407"/>
        <end position="582"/>
    </location>
</feature>
<dbReference type="EMBL" id="JAATIP010000041">
    <property type="protein sequence ID" value="KAF4386802.1"/>
    <property type="molecule type" value="Genomic_DNA"/>
</dbReference>
<evidence type="ECO:0000256" key="4">
    <source>
        <dbReference type="ARBA" id="ARBA00066661"/>
    </source>
</evidence>
<dbReference type="InterPro" id="IPR050223">
    <property type="entry name" value="D-isomer_2-hydroxyacid_DH"/>
</dbReference>
<keyword evidence="1" id="KW-0521">NADP</keyword>
<evidence type="ECO:0000259" key="7">
    <source>
        <dbReference type="Pfam" id="PF02826"/>
    </source>
</evidence>
<dbReference type="GO" id="GO:0016618">
    <property type="term" value="F:hydroxypyruvate reductase [NAD(P)H] activity"/>
    <property type="evidence" value="ECO:0007669"/>
    <property type="project" value="UniProtKB-ARBA"/>
</dbReference>
<dbReference type="FunFam" id="3.40.50.720:FF:000213">
    <property type="entry name" value="Putative 2-hydroxyacid dehydrogenase"/>
    <property type="match status" value="1"/>
</dbReference>
<organism evidence="9 11">
    <name type="scientific">Cannabis sativa</name>
    <name type="common">Hemp</name>
    <name type="synonym">Marijuana</name>
    <dbReference type="NCBI Taxonomy" id="3483"/>
    <lineage>
        <taxon>Eukaryota</taxon>
        <taxon>Viridiplantae</taxon>
        <taxon>Streptophyta</taxon>
        <taxon>Embryophyta</taxon>
        <taxon>Tracheophyta</taxon>
        <taxon>Spermatophyta</taxon>
        <taxon>Magnoliopsida</taxon>
        <taxon>eudicotyledons</taxon>
        <taxon>Gunneridae</taxon>
        <taxon>Pentapetalae</taxon>
        <taxon>rosids</taxon>
        <taxon>fabids</taxon>
        <taxon>Rosales</taxon>
        <taxon>Cannabaceae</taxon>
        <taxon>Cannabis</taxon>
    </lineage>
</organism>
<keyword evidence="5" id="KW-0472">Membrane</keyword>
<dbReference type="EC" id="1.1.1.79" evidence="4"/>
<keyword evidence="2" id="KW-0560">Oxidoreductase</keyword>
<dbReference type="Gene3D" id="3.40.50.720">
    <property type="entry name" value="NAD(P)-binding Rossmann-like Domain"/>
    <property type="match status" value="4"/>
</dbReference>
<keyword evidence="5" id="KW-0812">Transmembrane</keyword>
<evidence type="ECO:0000313" key="8">
    <source>
        <dbReference type="EMBL" id="KAF4386802.1"/>
    </source>
</evidence>
<dbReference type="PANTHER" id="PTHR10996">
    <property type="entry name" value="2-HYDROXYACID DEHYDROGENASE-RELATED"/>
    <property type="match status" value="1"/>
</dbReference>
<feature type="transmembrane region" description="Helical" evidence="5">
    <location>
        <begin position="12"/>
        <end position="33"/>
    </location>
</feature>
<keyword evidence="5" id="KW-1133">Transmembrane helix</keyword>